<dbReference type="InterPro" id="IPR036259">
    <property type="entry name" value="MFS_trans_sf"/>
</dbReference>
<sequence length="214" mass="24474">MPLLFSKEIHEVYTDSYERAFKQILSKKARRDSIAFGAFGFDAGVSMFIWPIFMFVLVINYELMGIITSGALFLSLLFALYIGELADVKRKKLLRIGSVITAIAWLFKTFVTTPFNAFLAHTAYRFAAVSSGIPFRAIMYDKASEDDKVLDRYIVFREMAHNLGRAIMFIALAIIFFFVPVTKIYFIFPLAGVFALLFMLLAKGEDKEEIYEKK</sequence>
<feature type="transmembrane region" description="Helical" evidence="1">
    <location>
        <begin position="117"/>
        <end position="138"/>
    </location>
</feature>
<feature type="transmembrane region" description="Helical" evidence="1">
    <location>
        <begin position="93"/>
        <end position="111"/>
    </location>
</feature>
<feature type="transmembrane region" description="Helical" evidence="1">
    <location>
        <begin position="34"/>
        <end position="57"/>
    </location>
</feature>
<feature type="transmembrane region" description="Helical" evidence="1">
    <location>
        <begin position="184"/>
        <end position="202"/>
    </location>
</feature>
<keyword evidence="1" id="KW-0812">Transmembrane</keyword>
<feature type="transmembrane region" description="Helical" evidence="1">
    <location>
        <begin position="159"/>
        <end position="178"/>
    </location>
</feature>
<keyword evidence="1" id="KW-0472">Membrane</keyword>
<dbReference type="GO" id="GO:0022857">
    <property type="term" value="F:transmembrane transporter activity"/>
    <property type="evidence" value="ECO:0007669"/>
    <property type="project" value="InterPro"/>
</dbReference>
<evidence type="ECO:0008006" key="3">
    <source>
        <dbReference type="Google" id="ProtNLM"/>
    </source>
</evidence>
<dbReference type="Pfam" id="PF07690">
    <property type="entry name" value="MFS_1"/>
    <property type="match status" value="1"/>
</dbReference>
<evidence type="ECO:0000313" key="2">
    <source>
        <dbReference type="EMBL" id="GAG55962.1"/>
    </source>
</evidence>
<accession>X0ZCQ9</accession>
<gene>
    <name evidence="2" type="ORF">S01H4_06616</name>
</gene>
<evidence type="ECO:0000256" key="1">
    <source>
        <dbReference type="SAM" id="Phobius"/>
    </source>
</evidence>
<protein>
    <recommendedName>
        <fullName evidence="3">Major facilitator superfamily (MFS) profile domain-containing protein</fullName>
    </recommendedName>
</protein>
<name>X0ZCQ9_9ZZZZ</name>
<feature type="transmembrane region" description="Helical" evidence="1">
    <location>
        <begin position="63"/>
        <end position="81"/>
    </location>
</feature>
<dbReference type="EMBL" id="BART01002064">
    <property type="protein sequence ID" value="GAG55962.1"/>
    <property type="molecule type" value="Genomic_DNA"/>
</dbReference>
<dbReference type="SUPFAM" id="SSF103473">
    <property type="entry name" value="MFS general substrate transporter"/>
    <property type="match status" value="1"/>
</dbReference>
<dbReference type="InterPro" id="IPR011701">
    <property type="entry name" value="MFS"/>
</dbReference>
<reference evidence="2" key="1">
    <citation type="journal article" date="2014" name="Front. Microbiol.">
        <title>High frequency of phylogenetically diverse reductive dehalogenase-homologous genes in deep subseafloor sedimentary metagenomes.</title>
        <authorList>
            <person name="Kawai M."/>
            <person name="Futagami T."/>
            <person name="Toyoda A."/>
            <person name="Takaki Y."/>
            <person name="Nishi S."/>
            <person name="Hori S."/>
            <person name="Arai W."/>
            <person name="Tsubouchi T."/>
            <person name="Morono Y."/>
            <person name="Uchiyama I."/>
            <person name="Ito T."/>
            <person name="Fujiyama A."/>
            <person name="Inagaki F."/>
            <person name="Takami H."/>
        </authorList>
    </citation>
    <scope>NUCLEOTIDE SEQUENCE</scope>
    <source>
        <strain evidence="2">Expedition CK06-06</strain>
    </source>
</reference>
<organism evidence="2">
    <name type="scientific">marine sediment metagenome</name>
    <dbReference type="NCBI Taxonomy" id="412755"/>
    <lineage>
        <taxon>unclassified sequences</taxon>
        <taxon>metagenomes</taxon>
        <taxon>ecological metagenomes</taxon>
    </lineage>
</organism>
<comment type="caution">
    <text evidence="2">The sequence shown here is derived from an EMBL/GenBank/DDBJ whole genome shotgun (WGS) entry which is preliminary data.</text>
</comment>
<dbReference type="Gene3D" id="1.20.1250.20">
    <property type="entry name" value="MFS general substrate transporter like domains"/>
    <property type="match status" value="1"/>
</dbReference>
<dbReference type="AlphaFoldDB" id="X0ZCQ9"/>
<keyword evidence="1" id="KW-1133">Transmembrane helix</keyword>
<proteinExistence type="predicted"/>